<keyword evidence="4" id="KW-1185">Reference proteome</keyword>
<organism evidence="3 4">
    <name type="scientific">Hibiscus sabdariffa</name>
    <name type="common">roselle</name>
    <dbReference type="NCBI Taxonomy" id="183260"/>
    <lineage>
        <taxon>Eukaryota</taxon>
        <taxon>Viridiplantae</taxon>
        <taxon>Streptophyta</taxon>
        <taxon>Embryophyta</taxon>
        <taxon>Tracheophyta</taxon>
        <taxon>Spermatophyta</taxon>
        <taxon>Magnoliopsida</taxon>
        <taxon>eudicotyledons</taxon>
        <taxon>Gunneridae</taxon>
        <taxon>Pentapetalae</taxon>
        <taxon>rosids</taxon>
        <taxon>malvids</taxon>
        <taxon>Malvales</taxon>
        <taxon>Malvaceae</taxon>
        <taxon>Malvoideae</taxon>
        <taxon>Hibiscus</taxon>
    </lineage>
</organism>
<gene>
    <name evidence="3" type="ORF">V6N12_034294</name>
</gene>
<proteinExistence type="predicted"/>
<sequence length="386" mass="44160">MFGFVRYRSRPEAARAIQNMNNSLLFGNKIRVSMARFKPRYSFWRKVKLGGHNDTMPGEEKEIKKKRDTEKIETSLTDSKEEDRKNEYSLKKPGKIKRVIEVGDEVYMVRASELGFKDVSQIKIQATEKEEGRPDRQTKDSSSEASSADRTMEVNSQKEDALNAAIFGNLKINDYNYDLVETNNHLGESEMKGMEDRINQLETQEHVSTVNERKGEAVVSKIVEKVNGQVEVPAKDLVILNNLQESRVPTSVGLSLRAREELSVMDAVEFANGEESFELSELQYLTKVSKKKERKIGSLSKIQDRFLSEVEKRKRDRVKKRLKKEEIEETISELEGRSITYSDIEARREILLKEAQNTLAVGKTVGIDFIGDEQEVIDELISLAEK</sequence>
<comment type="caution">
    <text evidence="3">The sequence shown here is derived from an EMBL/GenBank/DDBJ whole genome shotgun (WGS) entry which is preliminary data.</text>
</comment>
<evidence type="ECO:0000256" key="1">
    <source>
        <dbReference type="SAM" id="Coils"/>
    </source>
</evidence>
<dbReference type="Proteomes" id="UP001472677">
    <property type="component" value="Unassembled WGS sequence"/>
</dbReference>
<dbReference type="InterPro" id="IPR035979">
    <property type="entry name" value="RBD_domain_sf"/>
</dbReference>
<dbReference type="SUPFAM" id="SSF54928">
    <property type="entry name" value="RNA-binding domain, RBD"/>
    <property type="match status" value="1"/>
</dbReference>
<dbReference type="InterPro" id="IPR012677">
    <property type="entry name" value="Nucleotide-bd_a/b_plait_sf"/>
</dbReference>
<keyword evidence="1" id="KW-0175">Coiled coil</keyword>
<feature type="compositionally biased region" description="Basic and acidic residues" evidence="2">
    <location>
        <begin position="58"/>
        <end position="86"/>
    </location>
</feature>
<protein>
    <recommendedName>
        <fullName evidence="5">RRM domain-containing protein</fullName>
    </recommendedName>
</protein>
<dbReference type="EMBL" id="JBBPBM010000476">
    <property type="protein sequence ID" value="KAK8494980.1"/>
    <property type="molecule type" value="Genomic_DNA"/>
</dbReference>
<feature type="coiled-coil region" evidence="1">
    <location>
        <begin position="308"/>
        <end position="337"/>
    </location>
</feature>
<accession>A0ABR2AMT7</accession>
<evidence type="ECO:0000313" key="4">
    <source>
        <dbReference type="Proteomes" id="UP001472677"/>
    </source>
</evidence>
<dbReference type="Gene3D" id="3.30.70.330">
    <property type="match status" value="1"/>
</dbReference>
<evidence type="ECO:0000256" key="2">
    <source>
        <dbReference type="SAM" id="MobiDB-lite"/>
    </source>
</evidence>
<name>A0ABR2AMT7_9ROSI</name>
<evidence type="ECO:0008006" key="5">
    <source>
        <dbReference type="Google" id="ProtNLM"/>
    </source>
</evidence>
<feature type="region of interest" description="Disordered" evidence="2">
    <location>
        <begin position="52"/>
        <end position="86"/>
    </location>
</feature>
<feature type="compositionally biased region" description="Basic and acidic residues" evidence="2">
    <location>
        <begin position="126"/>
        <end position="142"/>
    </location>
</feature>
<reference evidence="3 4" key="1">
    <citation type="journal article" date="2024" name="G3 (Bethesda)">
        <title>Genome assembly of Hibiscus sabdariffa L. provides insights into metabolisms of medicinal natural products.</title>
        <authorList>
            <person name="Kim T."/>
        </authorList>
    </citation>
    <scope>NUCLEOTIDE SEQUENCE [LARGE SCALE GENOMIC DNA]</scope>
    <source>
        <strain evidence="3">TK-2024</strain>
        <tissue evidence="3">Old leaves</tissue>
    </source>
</reference>
<feature type="region of interest" description="Disordered" evidence="2">
    <location>
        <begin position="126"/>
        <end position="156"/>
    </location>
</feature>
<evidence type="ECO:0000313" key="3">
    <source>
        <dbReference type="EMBL" id="KAK8494980.1"/>
    </source>
</evidence>